<evidence type="ECO:0000259" key="4">
    <source>
        <dbReference type="Pfam" id="PF00535"/>
    </source>
</evidence>
<evidence type="ECO:0000313" key="6">
    <source>
        <dbReference type="Proteomes" id="UP000199537"/>
    </source>
</evidence>
<accession>A0A1I7NET3</accession>
<dbReference type="GO" id="GO:0016757">
    <property type="term" value="F:glycosyltransferase activity"/>
    <property type="evidence" value="ECO:0007669"/>
    <property type="project" value="UniProtKB-KW"/>
</dbReference>
<comment type="similarity">
    <text evidence="1">Belongs to the glycosyltransferase 2 family.</text>
</comment>
<name>A0A1I7NET3_9BACT</name>
<keyword evidence="2" id="KW-0328">Glycosyltransferase</keyword>
<dbReference type="Proteomes" id="UP000199537">
    <property type="component" value="Unassembled WGS sequence"/>
</dbReference>
<dbReference type="CDD" id="cd04186">
    <property type="entry name" value="GT_2_like_c"/>
    <property type="match status" value="1"/>
</dbReference>
<evidence type="ECO:0000256" key="2">
    <source>
        <dbReference type="ARBA" id="ARBA00022676"/>
    </source>
</evidence>
<sequence length="356" mass="41356">MFATDSHIPEVAVVILSWNGRRQLADFLPSVCRSTYPRLKIYLADNASTDDTVAFVRRAFPDVHCLLNDRNYGFAEGYNVALRRVQATYYVLLNQDVEVEPGWLEPMIAFMEQHPQVAACQPKLRSYLQRDYFEYAGAAGGWLDALGYPFCRGRLFYTLEKDVGQYDDPVYLFWASGAALCIRAEVFHAAGGFYAGFFAHMEEIDLCWRLQRMGYRIGYCPRSVVYHLGGGSLPQGNPQKTYLNYRNNLMMMARNLSRAERWRRIPFRMLLDLLSIVYGMAHRTPAEMLAILKAHRDFIRWYRKNRRALPRQAVPLCELQGYYPGSVIWQYFAKRKKFFSNLPIKTRLIALNLQDQ</sequence>
<evidence type="ECO:0000256" key="1">
    <source>
        <dbReference type="ARBA" id="ARBA00006739"/>
    </source>
</evidence>
<feature type="domain" description="Glycosyltransferase 2-like" evidence="4">
    <location>
        <begin position="13"/>
        <end position="125"/>
    </location>
</feature>
<organism evidence="5 6">
    <name type="scientific">Thermoflavifilum thermophilum</name>
    <dbReference type="NCBI Taxonomy" id="1393122"/>
    <lineage>
        <taxon>Bacteria</taxon>
        <taxon>Pseudomonadati</taxon>
        <taxon>Bacteroidota</taxon>
        <taxon>Chitinophagia</taxon>
        <taxon>Chitinophagales</taxon>
        <taxon>Chitinophagaceae</taxon>
        <taxon>Thermoflavifilum</taxon>
    </lineage>
</organism>
<dbReference type="InterPro" id="IPR001173">
    <property type="entry name" value="Glyco_trans_2-like"/>
</dbReference>
<proteinExistence type="inferred from homology"/>
<dbReference type="Gene3D" id="3.90.550.10">
    <property type="entry name" value="Spore Coat Polysaccharide Biosynthesis Protein SpsA, Chain A"/>
    <property type="match status" value="1"/>
</dbReference>
<dbReference type="STRING" id="1393122.SAMN05660895_1580"/>
<dbReference type="RefSeq" id="WP_222842595.1">
    <property type="nucleotide sequence ID" value="NZ_FPCJ01000001.1"/>
</dbReference>
<evidence type="ECO:0000313" key="5">
    <source>
        <dbReference type="EMBL" id="SFV33171.1"/>
    </source>
</evidence>
<keyword evidence="6" id="KW-1185">Reference proteome</keyword>
<reference evidence="6" key="1">
    <citation type="submission" date="2016-10" db="EMBL/GenBank/DDBJ databases">
        <authorList>
            <person name="Varghese N."/>
            <person name="Submissions S."/>
        </authorList>
    </citation>
    <scope>NUCLEOTIDE SEQUENCE [LARGE SCALE GENOMIC DNA]</scope>
    <source>
        <strain evidence="6">DSM 14807</strain>
    </source>
</reference>
<keyword evidence="3" id="KW-0808">Transferase</keyword>
<dbReference type="InterPro" id="IPR029044">
    <property type="entry name" value="Nucleotide-diphossugar_trans"/>
</dbReference>
<dbReference type="AlphaFoldDB" id="A0A1I7NET3"/>
<protein>
    <recommendedName>
        <fullName evidence="4">Glycosyltransferase 2-like domain-containing protein</fullName>
    </recommendedName>
</protein>
<dbReference type="Pfam" id="PF00535">
    <property type="entry name" value="Glycos_transf_2"/>
    <property type="match status" value="1"/>
</dbReference>
<dbReference type="PANTHER" id="PTHR43179">
    <property type="entry name" value="RHAMNOSYLTRANSFERASE WBBL"/>
    <property type="match status" value="1"/>
</dbReference>
<gene>
    <name evidence="5" type="ORF">SAMN05660895_1580</name>
</gene>
<dbReference type="SUPFAM" id="SSF53448">
    <property type="entry name" value="Nucleotide-diphospho-sugar transferases"/>
    <property type="match status" value="1"/>
</dbReference>
<evidence type="ECO:0000256" key="3">
    <source>
        <dbReference type="ARBA" id="ARBA00022679"/>
    </source>
</evidence>
<dbReference type="EMBL" id="FPCJ01000001">
    <property type="protein sequence ID" value="SFV33171.1"/>
    <property type="molecule type" value="Genomic_DNA"/>
</dbReference>
<dbReference type="PANTHER" id="PTHR43179:SF12">
    <property type="entry name" value="GALACTOFURANOSYLTRANSFERASE GLFT2"/>
    <property type="match status" value="1"/>
</dbReference>